<keyword evidence="1" id="KW-1133">Transmembrane helix</keyword>
<evidence type="ECO:0008006" key="4">
    <source>
        <dbReference type="Google" id="ProtNLM"/>
    </source>
</evidence>
<name>A0ABV6C0L9_9ACTN</name>
<dbReference type="EMBL" id="JBHLYQ010000021">
    <property type="protein sequence ID" value="MFC0081234.1"/>
    <property type="molecule type" value="Genomic_DNA"/>
</dbReference>
<feature type="non-terminal residue" evidence="2">
    <location>
        <position position="268"/>
    </location>
</feature>
<comment type="caution">
    <text evidence="2">The sequence shown here is derived from an EMBL/GenBank/DDBJ whole genome shotgun (WGS) entry which is preliminary data.</text>
</comment>
<keyword evidence="1" id="KW-0812">Transmembrane</keyword>
<gene>
    <name evidence="2" type="ORF">ACFFRE_03545</name>
</gene>
<evidence type="ECO:0000313" key="3">
    <source>
        <dbReference type="Proteomes" id="UP001589788"/>
    </source>
</evidence>
<feature type="transmembrane region" description="Helical" evidence="1">
    <location>
        <begin position="12"/>
        <end position="36"/>
    </location>
</feature>
<dbReference type="RefSeq" id="WP_377788279.1">
    <property type="nucleotide sequence ID" value="NZ_JBHLYQ010000021.1"/>
</dbReference>
<protein>
    <recommendedName>
        <fullName evidence="4">Type II secretion system protein</fullName>
    </recommendedName>
</protein>
<organism evidence="2 3">
    <name type="scientific">Aciditerrimonas ferrireducens</name>
    <dbReference type="NCBI Taxonomy" id="667306"/>
    <lineage>
        <taxon>Bacteria</taxon>
        <taxon>Bacillati</taxon>
        <taxon>Actinomycetota</taxon>
        <taxon>Acidimicrobiia</taxon>
        <taxon>Acidimicrobiales</taxon>
        <taxon>Acidimicrobiaceae</taxon>
        <taxon>Aciditerrimonas</taxon>
    </lineage>
</organism>
<proteinExistence type="predicted"/>
<dbReference type="Proteomes" id="UP001589788">
    <property type="component" value="Unassembled WGS sequence"/>
</dbReference>
<keyword evidence="3" id="KW-1185">Reference proteome</keyword>
<accession>A0ABV6C0L9</accession>
<sequence>MKPRGTKREGGQALAVVLGIVAILVAVPVAVVAGAVGTSVTASTAVLRQDALQAAQAGLAAYRSALAADPGLAFDGCAEGPAGSSAPPTCTLDPTDPAVVSSLDPAACPSSTTTTAGWVDQTGGTDGLVSGYRMYVDDTDVVDPPIGSPPPPAELYVTVLGRAGSSGHFTCQSVRAALAVLQPTVTTTVSAGTATATTAGSPSVPTEATVVLDGASGAPGTGVDLFFWQLQGGGPAGRGAQVTTTVVVPAGDAIGTSAGQAGRPGAGG</sequence>
<evidence type="ECO:0000256" key="1">
    <source>
        <dbReference type="SAM" id="Phobius"/>
    </source>
</evidence>
<evidence type="ECO:0000313" key="2">
    <source>
        <dbReference type="EMBL" id="MFC0081234.1"/>
    </source>
</evidence>
<keyword evidence="1" id="KW-0472">Membrane</keyword>
<reference evidence="2 3" key="1">
    <citation type="submission" date="2024-09" db="EMBL/GenBank/DDBJ databases">
        <authorList>
            <person name="Sun Q."/>
            <person name="Mori K."/>
        </authorList>
    </citation>
    <scope>NUCLEOTIDE SEQUENCE [LARGE SCALE GENOMIC DNA]</scope>
    <source>
        <strain evidence="2 3">JCM 15389</strain>
    </source>
</reference>